<accession>A0A892I7A7</accession>
<reference evidence="2 3" key="1">
    <citation type="submission" date="2021-02" db="EMBL/GenBank/DDBJ databases">
        <title>FDA dAtabase for Regulatory Grade micrObial Sequences (FDA-ARGOS): Supporting development and validation of Infectious Disease Dx tests.</title>
        <authorList>
            <person name="Minogue T."/>
            <person name="Wolcott M."/>
            <person name="Wasieloski L."/>
            <person name="Aguilar W."/>
            <person name="Moore D."/>
            <person name="Jaissle J."/>
            <person name="Tallon L."/>
            <person name="Sadzewicz L."/>
            <person name="Zhao X."/>
            <person name="Boylan J."/>
            <person name="Ott S."/>
            <person name="Bowen H."/>
            <person name="Vavikolanu K."/>
            <person name="Mehta A."/>
            <person name="Aluvathingal J."/>
            <person name="Nadendla S."/>
            <person name="Yan Y."/>
            <person name="Sichtig H."/>
        </authorList>
    </citation>
    <scope>NUCLEOTIDE SEQUENCE [LARGE SCALE GENOMIC DNA]</scope>
    <source>
        <strain evidence="2 3">FDAARGOS_1272</strain>
    </source>
</reference>
<keyword evidence="3" id="KW-1185">Reference proteome</keyword>
<gene>
    <name evidence="2" type="ORF">I6K02_12260</name>
</gene>
<evidence type="ECO:0000313" key="2">
    <source>
        <dbReference type="EMBL" id="QRO76679.1"/>
    </source>
</evidence>
<dbReference type="GeneID" id="93127417"/>
<proteinExistence type="predicted"/>
<dbReference type="Proteomes" id="UP000625568">
    <property type="component" value="Chromosome 1"/>
</dbReference>
<dbReference type="RefSeq" id="WP_123806845.1">
    <property type="nucleotide sequence ID" value="NZ_CABVPR010000047.1"/>
</dbReference>
<dbReference type="EMBL" id="CP069482">
    <property type="protein sequence ID" value="QRO76679.1"/>
    <property type="molecule type" value="Genomic_DNA"/>
</dbReference>
<evidence type="ECO:0000313" key="3">
    <source>
        <dbReference type="Proteomes" id="UP000625568"/>
    </source>
</evidence>
<evidence type="ECO:0000256" key="1">
    <source>
        <dbReference type="SAM" id="MobiDB-lite"/>
    </source>
</evidence>
<dbReference type="AlphaFoldDB" id="A0A892I7A7"/>
<name>A0A892I7A7_9BURK</name>
<protein>
    <submittedName>
        <fullName evidence="2">Uncharacterized protein</fullName>
    </submittedName>
</protein>
<sequence length="66" mass="7440">MRFDSARRDVPIKSIHRVDRLRQRLPFERTVLRVARCSIPGSTHGRARMSSHPTGSSETVVIAAGR</sequence>
<organism evidence="2 3">
    <name type="scientific">Burkholderia dolosa</name>
    <dbReference type="NCBI Taxonomy" id="152500"/>
    <lineage>
        <taxon>Bacteria</taxon>
        <taxon>Pseudomonadati</taxon>
        <taxon>Pseudomonadota</taxon>
        <taxon>Betaproteobacteria</taxon>
        <taxon>Burkholderiales</taxon>
        <taxon>Burkholderiaceae</taxon>
        <taxon>Burkholderia</taxon>
        <taxon>Burkholderia cepacia complex</taxon>
    </lineage>
</organism>
<feature type="region of interest" description="Disordered" evidence="1">
    <location>
        <begin position="41"/>
        <end position="66"/>
    </location>
</feature>